<gene>
    <name evidence="1" type="ORF">ILEXP_LOCUS28170</name>
</gene>
<dbReference type="Proteomes" id="UP001642360">
    <property type="component" value="Unassembled WGS sequence"/>
</dbReference>
<dbReference type="PANTHER" id="PTHR33491">
    <property type="entry name" value="OSJNBA0016N04.9 PROTEIN"/>
    <property type="match status" value="1"/>
</dbReference>
<organism evidence="1 2">
    <name type="scientific">Ilex paraguariensis</name>
    <name type="common">yerba mate</name>
    <dbReference type="NCBI Taxonomy" id="185542"/>
    <lineage>
        <taxon>Eukaryota</taxon>
        <taxon>Viridiplantae</taxon>
        <taxon>Streptophyta</taxon>
        <taxon>Embryophyta</taxon>
        <taxon>Tracheophyta</taxon>
        <taxon>Spermatophyta</taxon>
        <taxon>Magnoliopsida</taxon>
        <taxon>eudicotyledons</taxon>
        <taxon>Gunneridae</taxon>
        <taxon>Pentapetalae</taxon>
        <taxon>asterids</taxon>
        <taxon>campanulids</taxon>
        <taxon>Aquifoliales</taxon>
        <taxon>Aquifoliaceae</taxon>
        <taxon>Ilex</taxon>
    </lineage>
</organism>
<sequence>RDNITVADIFLEQGQIQIMNSIGRECYSRSENSPSSFFLSKFTVSSTKNKFTAVGCDTSAIVRGFTDSNTRYSSGCLSICDGNYSVAEGSCSGTGCCPTSIPKGLLSLNVTVSSYSNNRNVTQFSLCGFAFVVEESKFNFSSSSFQGLRTTDKKIPLVLDWTIGDRTCEMAQTNMTQDGVKIFVYLELS</sequence>
<dbReference type="EMBL" id="CAUOFW020003367">
    <property type="protein sequence ID" value="CAK9159476.1"/>
    <property type="molecule type" value="Genomic_DNA"/>
</dbReference>
<name>A0ABC8SU85_9AQUA</name>
<feature type="non-terminal residue" evidence="1">
    <location>
        <position position="1"/>
    </location>
</feature>
<comment type="caution">
    <text evidence="1">The sequence shown here is derived from an EMBL/GenBank/DDBJ whole genome shotgun (WGS) entry which is preliminary data.</text>
</comment>
<keyword evidence="2" id="KW-1185">Reference proteome</keyword>
<dbReference type="AlphaFoldDB" id="A0ABC8SU85"/>
<evidence type="ECO:0000313" key="2">
    <source>
        <dbReference type="Proteomes" id="UP001642360"/>
    </source>
</evidence>
<proteinExistence type="predicted"/>
<reference evidence="1 2" key="1">
    <citation type="submission" date="2024-02" db="EMBL/GenBank/DDBJ databases">
        <authorList>
            <person name="Vignale AGUSTIN F."/>
            <person name="Sosa J E."/>
            <person name="Modenutti C."/>
        </authorList>
    </citation>
    <scope>NUCLEOTIDE SEQUENCE [LARGE SCALE GENOMIC DNA]</scope>
</reference>
<accession>A0ABC8SU85</accession>
<protein>
    <submittedName>
        <fullName evidence="1">Uncharacterized protein</fullName>
    </submittedName>
</protein>
<evidence type="ECO:0000313" key="1">
    <source>
        <dbReference type="EMBL" id="CAK9159476.1"/>
    </source>
</evidence>